<gene>
    <name evidence="5" type="ORF">RND81_06G129000</name>
</gene>
<accession>A0AAW1KB55</accession>
<evidence type="ECO:0000313" key="5">
    <source>
        <dbReference type="EMBL" id="KAK9714898.1"/>
    </source>
</evidence>
<protein>
    <recommendedName>
        <fullName evidence="4">Gnk2-homologous domain-containing protein</fullName>
    </recommendedName>
</protein>
<dbReference type="Proteomes" id="UP001443914">
    <property type="component" value="Unassembled WGS sequence"/>
</dbReference>
<feature type="signal peptide" evidence="3">
    <location>
        <begin position="1"/>
        <end position="18"/>
    </location>
</feature>
<name>A0AAW1KB55_SAPOF</name>
<evidence type="ECO:0000256" key="1">
    <source>
        <dbReference type="ARBA" id="ARBA00022729"/>
    </source>
</evidence>
<evidence type="ECO:0000256" key="3">
    <source>
        <dbReference type="SAM" id="SignalP"/>
    </source>
</evidence>
<feature type="domain" description="Gnk2-homologous" evidence="4">
    <location>
        <begin position="20"/>
        <end position="122"/>
    </location>
</feature>
<dbReference type="InterPro" id="IPR002902">
    <property type="entry name" value="GNK2"/>
</dbReference>
<keyword evidence="1 3" id="KW-0732">Signal</keyword>
<organism evidence="5 6">
    <name type="scientific">Saponaria officinalis</name>
    <name type="common">Common soapwort</name>
    <name type="synonym">Lychnis saponaria</name>
    <dbReference type="NCBI Taxonomy" id="3572"/>
    <lineage>
        <taxon>Eukaryota</taxon>
        <taxon>Viridiplantae</taxon>
        <taxon>Streptophyta</taxon>
        <taxon>Embryophyta</taxon>
        <taxon>Tracheophyta</taxon>
        <taxon>Spermatophyta</taxon>
        <taxon>Magnoliopsida</taxon>
        <taxon>eudicotyledons</taxon>
        <taxon>Gunneridae</taxon>
        <taxon>Pentapetalae</taxon>
        <taxon>Caryophyllales</taxon>
        <taxon>Caryophyllaceae</taxon>
        <taxon>Caryophylleae</taxon>
        <taxon>Saponaria</taxon>
    </lineage>
</organism>
<dbReference type="CDD" id="cd23509">
    <property type="entry name" value="Gnk2-like"/>
    <property type="match status" value="1"/>
</dbReference>
<sequence>MILQLVLIMCSLTNLVKSDGIHSTSFSCIMDRNATVSYRNNVNILLSYFTSQASLTGYYNTSVGDNQNKVYGYYMCRGDATPQACSDCILNTTRFAQEANCKHEDGISYSEMCVFRYANHSMYGMWQEGLAVSVSTAGKQEAKTQQYNKTFNNTMEALIDKFAYGCISPKENGCIPGFGTKEVNVTQDETIYSLAQCTPDIVGVNCTKW</sequence>
<dbReference type="Pfam" id="PF01657">
    <property type="entry name" value="Stress-antifung"/>
    <property type="match status" value="1"/>
</dbReference>
<dbReference type="Gene3D" id="3.30.430.20">
    <property type="entry name" value="Gnk2 domain, C-X8-C-X2-C motif"/>
    <property type="match status" value="2"/>
</dbReference>
<evidence type="ECO:0000313" key="6">
    <source>
        <dbReference type="Proteomes" id="UP001443914"/>
    </source>
</evidence>
<dbReference type="PROSITE" id="PS51473">
    <property type="entry name" value="GNK2"/>
    <property type="match status" value="1"/>
</dbReference>
<feature type="non-terminal residue" evidence="5">
    <location>
        <position position="209"/>
    </location>
</feature>
<comment type="caution">
    <text evidence="5">The sequence shown here is derived from an EMBL/GenBank/DDBJ whole genome shotgun (WGS) entry which is preliminary data.</text>
</comment>
<dbReference type="InterPro" id="IPR038408">
    <property type="entry name" value="GNK2_sf"/>
</dbReference>
<evidence type="ECO:0000259" key="4">
    <source>
        <dbReference type="PROSITE" id="PS51473"/>
    </source>
</evidence>
<dbReference type="EMBL" id="JBDFQZ010000006">
    <property type="protein sequence ID" value="KAK9714898.1"/>
    <property type="molecule type" value="Genomic_DNA"/>
</dbReference>
<feature type="chain" id="PRO_5043788667" description="Gnk2-homologous domain-containing protein" evidence="3">
    <location>
        <begin position="19"/>
        <end position="209"/>
    </location>
</feature>
<dbReference type="AlphaFoldDB" id="A0AAW1KB55"/>
<dbReference type="PANTHER" id="PTHR32099">
    <property type="entry name" value="CYSTEINE-RICH REPEAT SECRETORY PROTEIN"/>
    <property type="match status" value="1"/>
</dbReference>
<keyword evidence="2" id="KW-0677">Repeat</keyword>
<dbReference type="PANTHER" id="PTHR32099:SF71">
    <property type="entry name" value="CYSTEINE-RICH REPEAT SECRETORY PROTEIN 7"/>
    <property type="match status" value="1"/>
</dbReference>
<evidence type="ECO:0000256" key="2">
    <source>
        <dbReference type="ARBA" id="ARBA00022737"/>
    </source>
</evidence>
<proteinExistence type="predicted"/>
<reference evidence="5" key="1">
    <citation type="submission" date="2024-03" db="EMBL/GenBank/DDBJ databases">
        <title>WGS assembly of Saponaria officinalis var. Norfolk2.</title>
        <authorList>
            <person name="Jenkins J."/>
            <person name="Shu S."/>
            <person name="Grimwood J."/>
            <person name="Barry K."/>
            <person name="Goodstein D."/>
            <person name="Schmutz J."/>
            <person name="Leebens-Mack J."/>
            <person name="Osbourn A."/>
        </authorList>
    </citation>
    <scope>NUCLEOTIDE SEQUENCE [LARGE SCALE GENOMIC DNA]</scope>
    <source>
        <strain evidence="5">JIC</strain>
    </source>
</reference>
<keyword evidence="6" id="KW-1185">Reference proteome</keyword>